<dbReference type="InterPro" id="IPR017871">
    <property type="entry name" value="ABC_transporter-like_CS"/>
</dbReference>
<sequence length="687" mass="75773">MNNVLDIKGLSVDFMTPQGPRNMVNDISLTIAPGETLVLVGESGSGKTVTSLSVMRLIDYDNGRIAQGSIELNGLNLAELNARELRELRGRKIAMIFQEPMTALDPIFTIGHQMMEILIHHGLATKEEARNRAIALLDRVGIVDPELRMKQYPHELSGGMRQRVMIAMALSCGPELLIADEPTTALDVTIQAQILQLLQELKEEFNMSILLITHDLGIAAELADRVAVMYAGKLVEVADVNSLFAKPQHPYTRGLLQSVMTLQSDRTKPLYHIPGSIPSLADLPRGCRFHPRCAFATDQCRSEEPPAVTNGTNMVACWHADSISELPLGAERQTVDQDVQTAEQNAQNVIVQSHSNIGDPEVLIEALKVTKSFNTDRGFLSRGKQGVRAVDEVNLQILRGETFGLVGESGSGKSTLGRMMLQLEKVTSGQIHWEGHDLAETKSKDLRGLRREMQMVFQDPYSSINSHWKVADIIGEPLKVHLSLSSKERKERVEELMTLVGLEPASADRYPHEFSGGQRQRIAIARAIALNPKFIVLDEAVSALDVSVQAQIINLLQDLQRRLGLTFLFIAHDLHVVRHLSDRVGVMYLGQLVELAPTEALYASPAHPYTHALLSAIPASDPSGKKAYGLLKGEVPSQTFRTTGCKFHPRCPAATDKCRTEDPVWQNVGDQHLVACHHPIPFEGDLQ</sequence>
<evidence type="ECO:0000256" key="2">
    <source>
        <dbReference type="ARBA" id="ARBA00005417"/>
    </source>
</evidence>
<evidence type="ECO:0000313" key="12">
    <source>
        <dbReference type="Proteomes" id="UP000564806"/>
    </source>
</evidence>
<keyword evidence="9" id="KW-0472">Membrane</keyword>
<evidence type="ECO:0000256" key="9">
    <source>
        <dbReference type="ARBA" id="ARBA00023136"/>
    </source>
</evidence>
<dbReference type="FunFam" id="3.40.50.300:FF:000016">
    <property type="entry name" value="Oligopeptide ABC transporter ATP-binding component"/>
    <property type="match status" value="2"/>
</dbReference>
<proteinExistence type="inferred from homology"/>
<dbReference type="PANTHER" id="PTHR43297">
    <property type="entry name" value="OLIGOPEPTIDE TRANSPORT ATP-BINDING PROTEIN APPD"/>
    <property type="match status" value="1"/>
</dbReference>
<feature type="domain" description="ABC transporter" evidence="10">
    <location>
        <begin position="364"/>
        <end position="614"/>
    </location>
</feature>
<protein>
    <submittedName>
        <fullName evidence="11">ABC transporter ATP-binding protein</fullName>
    </submittedName>
</protein>
<dbReference type="GO" id="GO:0016887">
    <property type="term" value="F:ATP hydrolysis activity"/>
    <property type="evidence" value="ECO:0007669"/>
    <property type="project" value="InterPro"/>
</dbReference>
<dbReference type="GO" id="GO:0005886">
    <property type="term" value="C:plasma membrane"/>
    <property type="evidence" value="ECO:0007669"/>
    <property type="project" value="UniProtKB-SubCell"/>
</dbReference>
<dbReference type="Pfam" id="PF08352">
    <property type="entry name" value="oligo_HPY"/>
    <property type="match status" value="2"/>
</dbReference>
<dbReference type="NCBIfam" id="NF007739">
    <property type="entry name" value="PRK10419.1"/>
    <property type="match status" value="2"/>
</dbReference>
<dbReference type="GO" id="GO:0015833">
    <property type="term" value="P:peptide transport"/>
    <property type="evidence" value="ECO:0007669"/>
    <property type="project" value="InterPro"/>
</dbReference>
<evidence type="ECO:0000259" key="10">
    <source>
        <dbReference type="PROSITE" id="PS50893"/>
    </source>
</evidence>
<keyword evidence="5" id="KW-0997">Cell inner membrane</keyword>
<organism evidence="11 12">
    <name type="scientific">Paenibacillus agri</name>
    <dbReference type="NCBI Taxonomy" id="2744309"/>
    <lineage>
        <taxon>Bacteria</taxon>
        <taxon>Bacillati</taxon>
        <taxon>Bacillota</taxon>
        <taxon>Bacilli</taxon>
        <taxon>Bacillales</taxon>
        <taxon>Paenibacillaceae</taxon>
        <taxon>Paenibacillus</taxon>
    </lineage>
</organism>
<dbReference type="InterPro" id="IPR003439">
    <property type="entry name" value="ABC_transporter-like_ATP-bd"/>
</dbReference>
<dbReference type="CDD" id="cd03257">
    <property type="entry name" value="ABC_NikE_OppD_transporters"/>
    <property type="match status" value="2"/>
</dbReference>
<feature type="domain" description="ABC transporter" evidence="10">
    <location>
        <begin position="7"/>
        <end position="256"/>
    </location>
</feature>
<dbReference type="Pfam" id="PF00005">
    <property type="entry name" value="ABC_tran"/>
    <property type="match status" value="2"/>
</dbReference>
<dbReference type="InterPro" id="IPR050388">
    <property type="entry name" value="ABC_Ni/Peptide_Import"/>
</dbReference>
<accession>A0A850EPZ5</accession>
<dbReference type="SUPFAM" id="SSF52540">
    <property type="entry name" value="P-loop containing nucleoside triphosphate hydrolases"/>
    <property type="match status" value="2"/>
</dbReference>
<gene>
    <name evidence="11" type="ORF">HPT30_15810</name>
</gene>
<evidence type="ECO:0000256" key="8">
    <source>
        <dbReference type="ARBA" id="ARBA00022967"/>
    </source>
</evidence>
<dbReference type="RefSeq" id="WP_175372312.1">
    <property type="nucleotide sequence ID" value="NZ_JABWCS010000211.1"/>
</dbReference>
<dbReference type="SMART" id="SM00382">
    <property type="entry name" value="AAA"/>
    <property type="match status" value="2"/>
</dbReference>
<keyword evidence="6" id="KW-0547">Nucleotide-binding</keyword>
<keyword evidence="12" id="KW-1185">Reference proteome</keyword>
<reference evidence="11" key="1">
    <citation type="submission" date="2020-06" db="EMBL/GenBank/DDBJ databases">
        <title>Paenibacillus sp. nov., isolated from soil.</title>
        <authorList>
            <person name="Seo Y.L."/>
        </authorList>
    </citation>
    <scope>NUCLEOTIDE SEQUENCE [LARGE SCALE GENOMIC DNA]</scope>
    <source>
        <strain evidence="11">JW14</strain>
    </source>
</reference>
<dbReference type="EMBL" id="JABWCS010000211">
    <property type="protein sequence ID" value="NUU61810.1"/>
    <property type="molecule type" value="Genomic_DNA"/>
</dbReference>
<evidence type="ECO:0000313" key="11">
    <source>
        <dbReference type="EMBL" id="NUU61810.1"/>
    </source>
</evidence>
<dbReference type="PANTHER" id="PTHR43297:SF14">
    <property type="entry name" value="ATPASE AAA-TYPE CORE DOMAIN-CONTAINING PROTEIN"/>
    <property type="match status" value="1"/>
</dbReference>
<name>A0A850EPZ5_9BACL</name>
<comment type="caution">
    <text evidence="11">The sequence shown here is derived from an EMBL/GenBank/DDBJ whole genome shotgun (WGS) entry which is preliminary data.</text>
</comment>
<comment type="subcellular location">
    <subcellularLocation>
        <location evidence="1">Cell membrane</location>
        <topology evidence="1">Peripheral membrane protein</topology>
    </subcellularLocation>
</comment>
<dbReference type="Gene3D" id="3.40.50.300">
    <property type="entry name" value="P-loop containing nucleotide triphosphate hydrolases"/>
    <property type="match status" value="2"/>
</dbReference>
<dbReference type="InterPro" id="IPR013563">
    <property type="entry name" value="Oligopep_ABC_C"/>
</dbReference>
<evidence type="ECO:0000256" key="7">
    <source>
        <dbReference type="ARBA" id="ARBA00022840"/>
    </source>
</evidence>
<dbReference type="NCBIfam" id="TIGR01727">
    <property type="entry name" value="oligo_HPY"/>
    <property type="match status" value="2"/>
</dbReference>
<dbReference type="NCBIfam" id="NF008453">
    <property type="entry name" value="PRK11308.1"/>
    <property type="match status" value="2"/>
</dbReference>
<dbReference type="AlphaFoldDB" id="A0A850EPZ5"/>
<dbReference type="PROSITE" id="PS50893">
    <property type="entry name" value="ABC_TRANSPORTER_2"/>
    <property type="match status" value="2"/>
</dbReference>
<keyword evidence="7 11" id="KW-0067">ATP-binding</keyword>
<dbReference type="GO" id="GO:0005524">
    <property type="term" value="F:ATP binding"/>
    <property type="evidence" value="ECO:0007669"/>
    <property type="project" value="UniProtKB-KW"/>
</dbReference>
<evidence type="ECO:0000256" key="1">
    <source>
        <dbReference type="ARBA" id="ARBA00004202"/>
    </source>
</evidence>
<dbReference type="InterPro" id="IPR027417">
    <property type="entry name" value="P-loop_NTPase"/>
</dbReference>
<keyword evidence="3" id="KW-0813">Transport</keyword>
<evidence type="ECO:0000256" key="3">
    <source>
        <dbReference type="ARBA" id="ARBA00022448"/>
    </source>
</evidence>
<dbReference type="PROSITE" id="PS00211">
    <property type="entry name" value="ABC_TRANSPORTER_1"/>
    <property type="match status" value="2"/>
</dbReference>
<evidence type="ECO:0000256" key="4">
    <source>
        <dbReference type="ARBA" id="ARBA00022475"/>
    </source>
</evidence>
<evidence type="ECO:0000256" key="5">
    <source>
        <dbReference type="ARBA" id="ARBA00022519"/>
    </source>
</evidence>
<evidence type="ECO:0000256" key="6">
    <source>
        <dbReference type="ARBA" id="ARBA00022741"/>
    </source>
</evidence>
<keyword evidence="8" id="KW-1278">Translocase</keyword>
<dbReference type="InterPro" id="IPR003593">
    <property type="entry name" value="AAA+_ATPase"/>
</dbReference>
<dbReference type="Proteomes" id="UP000564806">
    <property type="component" value="Unassembled WGS sequence"/>
</dbReference>
<keyword evidence="4" id="KW-1003">Cell membrane</keyword>
<comment type="similarity">
    <text evidence="2">Belongs to the ABC transporter superfamily.</text>
</comment>